<evidence type="ECO:0000256" key="3">
    <source>
        <dbReference type="ARBA" id="ARBA00022777"/>
    </source>
</evidence>
<protein>
    <submittedName>
        <fullName evidence="5">2-dehydro-3-deoxygluconokinase</fullName>
    </submittedName>
</protein>
<organism evidence="5 6">
    <name type="scientific">Motilibacter peucedani</name>
    <dbReference type="NCBI Taxonomy" id="598650"/>
    <lineage>
        <taxon>Bacteria</taxon>
        <taxon>Bacillati</taxon>
        <taxon>Actinomycetota</taxon>
        <taxon>Actinomycetes</taxon>
        <taxon>Motilibacterales</taxon>
        <taxon>Motilibacteraceae</taxon>
        <taxon>Motilibacter</taxon>
    </lineage>
</organism>
<dbReference type="SUPFAM" id="SSF53613">
    <property type="entry name" value="Ribokinase-like"/>
    <property type="match status" value="1"/>
</dbReference>
<dbReference type="AlphaFoldDB" id="A0A420XQ67"/>
<dbReference type="EMBL" id="RBWV01000011">
    <property type="protein sequence ID" value="RKS75433.1"/>
    <property type="molecule type" value="Genomic_DNA"/>
</dbReference>
<dbReference type="Gene3D" id="3.40.1190.20">
    <property type="match status" value="1"/>
</dbReference>
<dbReference type="InterPro" id="IPR029056">
    <property type="entry name" value="Ribokinase-like"/>
</dbReference>
<sequence>MAAYDLVTLGESMVQLTPVPLGPLAAASTATVSVAGAESTVASYAARLGWRTAWVSAVGDDPLGERVLHEVAEAGVDVSHVVRDPVSRTGVYFKDPQPGGTRVWYYRAGSAASHLGPALADSLPGARVLHLSGITAALSSSCHELVRRLLEDRPCTGTVSFDVNVRPALWRGRDAAAPLLRLSRAADVCFVGLDEAAALWGATTPDDVRDLLPQPQRLVVKDAAVGATAYVRGEPPVHVPALPVEVVEPVGAGDAFAAGYLHGLLLGLPEQETLVIGHRLAAASLGVVGDVGAVPDYLPRPGTTEGQRT</sequence>
<dbReference type="Proteomes" id="UP000281955">
    <property type="component" value="Unassembled WGS sequence"/>
</dbReference>
<evidence type="ECO:0000313" key="6">
    <source>
        <dbReference type="Proteomes" id="UP000281955"/>
    </source>
</evidence>
<accession>A0A420XQ67</accession>
<dbReference type="Pfam" id="PF00294">
    <property type="entry name" value="PfkB"/>
    <property type="match status" value="1"/>
</dbReference>
<comment type="caution">
    <text evidence="5">The sequence shown here is derived from an EMBL/GenBank/DDBJ whole genome shotgun (WGS) entry which is preliminary data.</text>
</comment>
<evidence type="ECO:0000259" key="4">
    <source>
        <dbReference type="Pfam" id="PF00294"/>
    </source>
</evidence>
<name>A0A420XQ67_9ACTN</name>
<dbReference type="GO" id="GO:0016301">
    <property type="term" value="F:kinase activity"/>
    <property type="evidence" value="ECO:0007669"/>
    <property type="project" value="UniProtKB-KW"/>
</dbReference>
<evidence type="ECO:0000256" key="1">
    <source>
        <dbReference type="ARBA" id="ARBA00010688"/>
    </source>
</evidence>
<dbReference type="InterPro" id="IPR011611">
    <property type="entry name" value="PfkB_dom"/>
</dbReference>
<comment type="similarity">
    <text evidence="1">Belongs to the carbohydrate kinase PfkB family.</text>
</comment>
<reference evidence="5 6" key="1">
    <citation type="submission" date="2018-10" db="EMBL/GenBank/DDBJ databases">
        <title>Genomic Encyclopedia of Archaeal and Bacterial Type Strains, Phase II (KMG-II): from individual species to whole genera.</title>
        <authorList>
            <person name="Goeker M."/>
        </authorList>
    </citation>
    <scope>NUCLEOTIDE SEQUENCE [LARGE SCALE GENOMIC DNA]</scope>
    <source>
        <strain evidence="5 6">RP-AC37</strain>
    </source>
</reference>
<dbReference type="InterPro" id="IPR052700">
    <property type="entry name" value="Carb_kinase_PfkB-like"/>
</dbReference>
<evidence type="ECO:0000256" key="2">
    <source>
        <dbReference type="ARBA" id="ARBA00022679"/>
    </source>
</evidence>
<dbReference type="PANTHER" id="PTHR43320:SF2">
    <property type="entry name" value="2-DEHYDRO-3-DEOXYGLUCONOKINASE_2-DEHYDRO-3-DEOXYGALACTONOKINASE"/>
    <property type="match status" value="1"/>
</dbReference>
<keyword evidence="3 5" id="KW-0418">Kinase</keyword>
<gene>
    <name evidence="5" type="ORF">CLV35_1899</name>
</gene>
<dbReference type="InParanoid" id="A0A420XQ67"/>
<keyword evidence="6" id="KW-1185">Reference proteome</keyword>
<keyword evidence="2" id="KW-0808">Transferase</keyword>
<dbReference type="RefSeq" id="WP_231121662.1">
    <property type="nucleotide sequence ID" value="NZ_RBWV01000011.1"/>
</dbReference>
<proteinExistence type="inferred from homology"/>
<evidence type="ECO:0000313" key="5">
    <source>
        <dbReference type="EMBL" id="RKS75433.1"/>
    </source>
</evidence>
<dbReference type="PANTHER" id="PTHR43320">
    <property type="entry name" value="SUGAR KINASE"/>
    <property type="match status" value="1"/>
</dbReference>
<dbReference type="CDD" id="cd01166">
    <property type="entry name" value="KdgK"/>
    <property type="match status" value="1"/>
</dbReference>
<feature type="domain" description="Carbohydrate kinase PfkB" evidence="4">
    <location>
        <begin position="5"/>
        <end position="291"/>
    </location>
</feature>